<evidence type="ECO:0000259" key="6">
    <source>
        <dbReference type="PROSITE" id="PS50977"/>
    </source>
</evidence>
<dbReference type="GO" id="GO:0000976">
    <property type="term" value="F:transcription cis-regulatory region binding"/>
    <property type="evidence" value="ECO:0007669"/>
    <property type="project" value="TreeGrafter"/>
</dbReference>
<proteinExistence type="predicted"/>
<protein>
    <submittedName>
        <fullName evidence="7">TetR/AcrR family transcriptional regulator</fullName>
    </submittedName>
</protein>
<dbReference type="InterPro" id="IPR039538">
    <property type="entry name" value="BetI_C"/>
</dbReference>
<feature type="DNA-binding region" description="H-T-H motif" evidence="5">
    <location>
        <begin position="39"/>
        <end position="58"/>
    </location>
</feature>
<dbReference type="Gene3D" id="1.10.357.10">
    <property type="entry name" value="Tetracycline Repressor, domain 2"/>
    <property type="match status" value="1"/>
</dbReference>
<keyword evidence="2" id="KW-0805">Transcription regulation</keyword>
<dbReference type="Proteomes" id="UP000655868">
    <property type="component" value="Unassembled WGS sequence"/>
</dbReference>
<dbReference type="SUPFAM" id="SSF46689">
    <property type="entry name" value="Homeodomain-like"/>
    <property type="match status" value="1"/>
</dbReference>
<dbReference type="PRINTS" id="PR00455">
    <property type="entry name" value="HTHTETR"/>
</dbReference>
<dbReference type="PANTHER" id="PTHR30055">
    <property type="entry name" value="HTH-TYPE TRANSCRIPTIONAL REGULATOR RUTR"/>
    <property type="match status" value="1"/>
</dbReference>
<feature type="domain" description="HTH tetR-type" evidence="6">
    <location>
        <begin position="16"/>
        <end position="76"/>
    </location>
</feature>
<dbReference type="PANTHER" id="PTHR30055:SF241">
    <property type="entry name" value="TRANSCRIPTIONAL REGULATORY PROTEIN"/>
    <property type="match status" value="1"/>
</dbReference>
<keyword evidence="4" id="KW-0804">Transcription</keyword>
<dbReference type="SUPFAM" id="SSF48498">
    <property type="entry name" value="Tetracyclin repressor-like, C-terminal domain"/>
    <property type="match status" value="1"/>
</dbReference>
<accession>A0A934NT25</accession>
<dbReference type="Pfam" id="PF00440">
    <property type="entry name" value="TetR_N"/>
    <property type="match status" value="1"/>
</dbReference>
<evidence type="ECO:0000256" key="5">
    <source>
        <dbReference type="PROSITE-ProRule" id="PRU00335"/>
    </source>
</evidence>
<evidence type="ECO:0000313" key="8">
    <source>
        <dbReference type="Proteomes" id="UP000655868"/>
    </source>
</evidence>
<evidence type="ECO:0000256" key="2">
    <source>
        <dbReference type="ARBA" id="ARBA00023015"/>
    </source>
</evidence>
<keyword evidence="8" id="KW-1185">Reference proteome</keyword>
<sequence>MIPVTTVNPRIRTPRLEVRERILAAATSEFARKGFAGTTIDAIADTAGFTKGAVYSNFGSKDDLFFALLDEQIAHRLEVVAALAGDTVARPSMREAGNLLMQEVLANRDWQLLFTEYWLRAMRDSQVCEKFVEHRRAIRALIERTVDQLDLHPELDSEAAAVLVLALNNGLAIEEFTDPGTVPHDLFGTVLQALAAPDSQV</sequence>
<evidence type="ECO:0000256" key="1">
    <source>
        <dbReference type="ARBA" id="ARBA00022491"/>
    </source>
</evidence>
<evidence type="ECO:0000313" key="7">
    <source>
        <dbReference type="EMBL" id="MBJ8340782.1"/>
    </source>
</evidence>
<gene>
    <name evidence="7" type="ORF">JGU71_17965</name>
</gene>
<dbReference type="PROSITE" id="PS50977">
    <property type="entry name" value="HTH_TETR_2"/>
    <property type="match status" value="1"/>
</dbReference>
<comment type="caution">
    <text evidence="7">The sequence shown here is derived from an EMBL/GenBank/DDBJ whole genome shotgun (WGS) entry which is preliminary data.</text>
</comment>
<name>A0A934NT25_9NOCA</name>
<dbReference type="GO" id="GO:0003700">
    <property type="term" value="F:DNA-binding transcription factor activity"/>
    <property type="evidence" value="ECO:0007669"/>
    <property type="project" value="TreeGrafter"/>
</dbReference>
<dbReference type="AlphaFoldDB" id="A0A934NT25"/>
<keyword evidence="1" id="KW-0678">Repressor</keyword>
<evidence type="ECO:0000256" key="3">
    <source>
        <dbReference type="ARBA" id="ARBA00023125"/>
    </source>
</evidence>
<dbReference type="InterPro" id="IPR001647">
    <property type="entry name" value="HTH_TetR"/>
</dbReference>
<organism evidence="7 8">
    <name type="scientific">Antrihabitans stalagmiti</name>
    <dbReference type="NCBI Taxonomy" id="2799499"/>
    <lineage>
        <taxon>Bacteria</taxon>
        <taxon>Bacillati</taxon>
        <taxon>Actinomycetota</taxon>
        <taxon>Actinomycetes</taxon>
        <taxon>Mycobacteriales</taxon>
        <taxon>Nocardiaceae</taxon>
        <taxon>Antrihabitans</taxon>
    </lineage>
</organism>
<evidence type="ECO:0000256" key="4">
    <source>
        <dbReference type="ARBA" id="ARBA00023163"/>
    </source>
</evidence>
<dbReference type="EMBL" id="JAEMNV010000005">
    <property type="protein sequence ID" value="MBJ8340782.1"/>
    <property type="molecule type" value="Genomic_DNA"/>
</dbReference>
<dbReference type="Pfam" id="PF13977">
    <property type="entry name" value="TetR_C_6"/>
    <property type="match status" value="1"/>
</dbReference>
<keyword evidence="3 5" id="KW-0238">DNA-binding</keyword>
<reference evidence="7" key="1">
    <citation type="submission" date="2020-12" db="EMBL/GenBank/DDBJ databases">
        <title>Antrihabitans popcorni sp. nov. and Antrihabitans auranticaus sp. nov., isolated from a larva cave.</title>
        <authorList>
            <person name="Lee S.D."/>
            <person name="Kim I.S."/>
        </authorList>
    </citation>
    <scope>NUCLEOTIDE SEQUENCE</scope>
    <source>
        <strain evidence="7">YC3-6</strain>
    </source>
</reference>
<dbReference type="InterPro" id="IPR009057">
    <property type="entry name" value="Homeodomain-like_sf"/>
</dbReference>
<dbReference type="InterPro" id="IPR050109">
    <property type="entry name" value="HTH-type_TetR-like_transc_reg"/>
</dbReference>
<dbReference type="InterPro" id="IPR036271">
    <property type="entry name" value="Tet_transcr_reg_TetR-rel_C_sf"/>
</dbReference>